<reference evidence="1 2" key="1">
    <citation type="submission" date="2016-11" db="EMBL/GenBank/DDBJ databases">
        <authorList>
            <person name="Jaros S."/>
            <person name="Januszkiewicz K."/>
            <person name="Wedrychowicz H."/>
        </authorList>
    </citation>
    <scope>NUCLEOTIDE SEQUENCE [LARGE SCALE GENOMIC DNA]</scope>
    <source>
        <strain evidence="1 2">DSM 26883</strain>
    </source>
</reference>
<dbReference type="Proteomes" id="UP000184436">
    <property type="component" value="Unassembled WGS sequence"/>
</dbReference>
<evidence type="ECO:0000313" key="2">
    <source>
        <dbReference type="Proteomes" id="UP000184436"/>
    </source>
</evidence>
<gene>
    <name evidence="1" type="ORF">SAMN05444349_1554</name>
</gene>
<dbReference type="OrthoDB" id="1049970at2"/>
<sequence length="112" mass="12905">MLCKYVLTVAGVSYDIPISCLRNWDDIKYSLKRSELAGVVRTFTSKFEFIDLAYDLLLEEYLKNEFNSNASVTVLGIDNNHIYSNELFTCQLDFSTFSHDGYVLNYLAPNQH</sequence>
<evidence type="ECO:0000313" key="1">
    <source>
        <dbReference type="EMBL" id="SHF98347.1"/>
    </source>
</evidence>
<keyword evidence="2" id="KW-1185">Reference proteome</keyword>
<dbReference type="EMBL" id="FQVD01000055">
    <property type="protein sequence ID" value="SHF98347.1"/>
    <property type="molecule type" value="Genomic_DNA"/>
</dbReference>
<accession>A0A1M5G3G9</accession>
<organism evidence="1 2">
    <name type="scientific">Bacteroides faecichinchillae</name>
    <dbReference type="NCBI Taxonomy" id="871325"/>
    <lineage>
        <taxon>Bacteria</taxon>
        <taxon>Pseudomonadati</taxon>
        <taxon>Bacteroidota</taxon>
        <taxon>Bacteroidia</taxon>
        <taxon>Bacteroidales</taxon>
        <taxon>Bacteroidaceae</taxon>
        <taxon>Bacteroides</taxon>
    </lineage>
</organism>
<dbReference type="RefSeq" id="WP_073350454.1">
    <property type="nucleotide sequence ID" value="NZ_FQVD01000055.1"/>
</dbReference>
<dbReference type="AlphaFoldDB" id="A0A1M5G3G9"/>
<proteinExistence type="predicted"/>
<name>A0A1M5G3G9_9BACE</name>
<protein>
    <submittedName>
        <fullName evidence="1">Uncharacterized protein</fullName>
    </submittedName>
</protein>